<gene>
    <name evidence="1" type="ORF">FIBSPDRAFT_945421</name>
</gene>
<dbReference type="Proteomes" id="UP000076532">
    <property type="component" value="Unassembled WGS sequence"/>
</dbReference>
<accession>A0A166TRC9</accession>
<evidence type="ECO:0000313" key="1">
    <source>
        <dbReference type="EMBL" id="KZP30895.1"/>
    </source>
</evidence>
<dbReference type="AlphaFoldDB" id="A0A166TRC9"/>
<evidence type="ECO:0000313" key="2">
    <source>
        <dbReference type="Proteomes" id="UP000076532"/>
    </source>
</evidence>
<sequence>MTRDYLHHSATVYLARARYTQYLQPTKAYTFSPVFFRPASQSSCSSTTCRFLRYLLVALINPSNTSIKKVARYMDMWCSSSKT</sequence>
<protein>
    <submittedName>
        <fullName evidence="1">Uncharacterized protein</fullName>
    </submittedName>
</protein>
<proteinExistence type="predicted"/>
<name>A0A166TRC9_9AGAM</name>
<dbReference type="EMBL" id="KV417491">
    <property type="protein sequence ID" value="KZP30895.1"/>
    <property type="molecule type" value="Genomic_DNA"/>
</dbReference>
<reference evidence="1 2" key="1">
    <citation type="journal article" date="2016" name="Mol. Biol. Evol.">
        <title>Comparative Genomics of Early-Diverging Mushroom-Forming Fungi Provides Insights into the Origins of Lignocellulose Decay Capabilities.</title>
        <authorList>
            <person name="Nagy L.G."/>
            <person name="Riley R."/>
            <person name="Tritt A."/>
            <person name="Adam C."/>
            <person name="Daum C."/>
            <person name="Floudas D."/>
            <person name="Sun H."/>
            <person name="Yadav J.S."/>
            <person name="Pangilinan J."/>
            <person name="Larsson K.H."/>
            <person name="Matsuura K."/>
            <person name="Barry K."/>
            <person name="Labutti K."/>
            <person name="Kuo R."/>
            <person name="Ohm R.A."/>
            <person name="Bhattacharya S.S."/>
            <person name="Shirouzu T."/>
            <person name="Yoshinaga Y."/>
            <person name="Martin F.M."/>
            <person name="Grigoriev I.V."/>
            <person name="Hibbett D.S."/>
        </authorList>
    </citation>
    <scope>NUCLEOTIDE SEQUENCE [LARGE SCALE GENOMIC DNA]</scope>
    <source>
        <strain evidence="1 2">CBS 109695</strain>
    </source>
</reference>
<organism evidence="1 2">
    <name type="scientific">Athelia psychrophila</name>
    <dbReference type="NCBI Taxonomy" id="1759441"/>
    <lineage>
        <taxon>Eukaryota</taxon>
        <taxon>Fungi</taxon>
        <taxon>Dikarya</taxon>
        <taxon>Basidiomycota</taxon>
        <taxon>Agaricomycotina</taxon>
        <taxon>Agaricomycetes</taxon>
        <taxon>Agaricomycetidae</taxon>
        <taxon>Atheliales</taxon>
        <taxon>Atheliaceae</taxon>
        <taxon>Athelia</taxon>
    </lineage>
</organism>
<keyword evidence="2" id="KW-1185">Reference proteome</keyword>